<dbReference type="GO" id="GO:0005737">
    <property type="term" value="C:cytoplasm"/>
    <property type="evidence" value="ECO:0007669"/>
    <property type="project" value="UniProtKB-SubCell"/>
</dbReference>
<comment type="caution">
    <text evidence="8">The sequence shown here is derived from an EMBL/GenBank/DDBJ whole genome shotgun (WGS) entry which is preliminary data.</text>
</comment>
<keyword evidence="1 6" id="KW-0963">Cytoplasm</keyword>
<evidence type="ECO:0000256" key="3">
    <source>
        <dbReference type="ARBA" id="ARBA00022960"/>
    </source>
</evidence>
<dbReference type="InterPro" id="IPR036867">
    <property type="entry name" value="R3H_dom_sf"/>
</dbReference>
<dbReference type="AlphaFoldDB" id="A0A510WHH9"/>
<dbReference type="Gene3D" id="3.30.300.20">
    <property type="match status" value="1"/>
</dbReference>
<name>A0A510WHH9_ENTTH</name>
<sequence>MPIYKAATVDEAIQNGLNQLGLTKDQVELEILDEGKKGFLGMGRKDAQVSIEPSVSETISEVVEETVEDVLEETPVEITVIDEIEVESEESSVEQELSDLDDEAALTELALYLTEISKHLDAPALVKMEREANLVVFHLETQKQGILIGKHGKTLNALQYLAQVFIHRVATNKLSIVVNVGNYREKRQEIIQRLAERTADKVIRTGQPVFLEPMPAFERKQIHAALSKNDGVKTHSEGEEPYRYLVVEPAKRFY</sequence>
<keyword evidence="4 6" id="KW-0143">Chaperone</keyword>
<dbReference type="Gene3D" id="3.30.1370.50">
    <property type="entry name" value="R3H-like domain"/>
    <property type="match status" value="1"/>
</dbReference>
<organism evidence="8 9">
    <name type="scientific">Enterococcus thailandicus</name>
    <dbReference type="NCBI Taxonomy" id="417368"/>
    <lineage>
        <taxon>Bacteria</taxon>
        <taxon>Bacillati</taxon>
        <taxon>Bacillota</taxon>
        <taxon>Bacilli</taxon>
        <taxon>Lactobacillales</taxon>
        <taxon>Enterococcaceae</taxon>
        <taxon>Enterococcus</taxon>
    </lineage>
</organism>
<feature type="domain" description="R3H" evidence="7">
    <location>
        <begin position="185"/>
        <end position="251"/>
    </location>
</feature>
<dbReference type="Proteomes" id="UP000321361">
    <property type="component" value="Unassembled WGS sequence"/>
</dbReference>
<evidence type="ECO:0000313" key="9">
    <source>
        <dbReference type="Proteomes" id="UP000321361"/>
    </source>
</evidence>
<dbReference type="SUPFAM" id="SSF82708">
    <property type="entry name" value="R3H domain"/>
    <property type="match status" value="1"/>
</dbReference>
<gene>
    <name evidence="6" type="primary">khpB</name>
    <name evidence="6" type="synonym">eloR</name>
    <name evidence="8" type="ORF">ETH01_23280</name>
</gene>
<dbReference type="GO" id="GO:0009252">
    <property type="term" value="P:peptidoglycan biosynthetic process"/>
    <property type="evidence" value="ECO:0007669"/>
    <property type="project" value="UniProtKB-UniRule"/>
</dbReference>
<dbReference type="GO" id="GO:0008360">
    <property type="term" value="P:regulation of cell shape"/>
    <property type="evidence" value="ECO:0007669"/>
    <property type="project" value="UniProtKB-KW"/>
</dbReference>
<dbReference type="Pfam" id="PF13083">
    <property type="entry name" value="KH_KhpA-B"/>
    <property type="match status" value="1"/>
</dbReference>
<dbReference type="InterPro" id="IPR038008">
    <property type="entry name" value="Jag_KH"/>
</dbReference>
<dbReference type="InterPro" id="IPR015946">
    <property type="entry name" value="KH_dom-like_a/b"/>
</dbReference>
<evidence type="ECO:0000256" key="6">
    <source>
        <dbReference type="HAMAP-Rule" id="MF_00867"/>
    </source>
</evidence>
<dbReference type="OrthoDB" id="9794483at2"/>
<dbReference type="GO" id="GO:0003723">
    <property type="term" value="F:RNA binding"/>
    <property type="evidence" value="ECO:0007669"/>
    <property type="project" value="UniProtKB-UniRule"/>
</dbReference>
<comment type="similarity">
    <text evidence="6">Belongs to the KhpB RNA-binding protein family.</text>
</comment>
<accession>A0A510WHH9</accession>
<dbReference type="CDD" id="cd02414">
    <property type="entry name" value="KH-II_Jag"/>
    <property type="match status" value="1"/>
</dbReference>
<dbReference type="SMART" id="SM01245">
    <property type="entry name" value="Jag_N"/>
    <property type="match status" value="1"/>
</dbReference>
<dbReference type="PROSITE" id="PS51061">
    <property type="entry name" value="R3H"/>
    <property type="match status" value="1"/>
</dbReference>
<reference evidence="8 9" key="1">
    <citation type="submission" date="2019-07" db="EMBL/GenBank/DDBJ databases">
        <title>Whole genome shotgun sequence of Enterococcus thailandicus NBRC 101867.</title>
        <authorList>
            <person name="Hosoyama A."/>
            <person name="Uohara A."/>
            <person name="Ohji S."/>
            <person name="Ichikawa N."/>
        </authorList>
    </citation>
    <scope>NUCLEOTIDE SEQUENCE [LARGE SCALE GENOMIC DNA]</scope>
    <source>
        <strain evidence="8 9">NBRC 101867</strain>
    </source>
</reference>
<comment type="domain">
    <text evidence="6">Has an N-terminal Jag-N domain and 2 RNA-binding domains (KH and R3H).</text>
</comment>
<comment type="subcellular location">
    <subcellularLocation>
        <location evidence="6">Cytoplasm</location>
    </subcellularLocation>
</comment>
<evidence type="ECO:0000256" key="2">
    <source>
        <dbReference type="ARBA" id="ARBA00022884"/>
    </source>
</evidence>
<dbReference type="HAMAP" id="MF_00867">
    <property type="entry name" value="KhpB"/>
    <property type="match status" value="1"/>
</dbReference>
<dbReference type="NCBIfam" id="NF041568">
    <property type="entry name" value="Jag_EloR"/>
    <property type="match status" value="1"/>
</dbReference>
<evidence type="ECO:0000313" key="8">
    <source>
        <dbReference type="EMBL" id="GEK38041.1"/>
    </source>
</evidence>
<dbReference type="InterPro" id="IPR038247">
    <property type="entry name" value="Jag_N_dom_sf"/>
</dbReference>
<dbReference type="PANTHER" id="PTHR35800:SF1">
    <property type="entry name" value="RNA-BINDING PROTEIN KHPB"/>
    <property type="match status" value="1"/>
</dbReference>
<dbReference type="SMART" id="SM00393">
    <property type="entry name" value="R3H"/>
    <property type="match status" value="1"/>
</dbReference>
<evidence type="ECO:0000256" key="1">
    <source>
        <dbReference type="ARBA" id="ARBA00022490"/>
    </source>
</evidence>
<comment type="caution">
    <text evidence="6">Lacks conserved residue(s) required for the propagation of feature annotation.</text>
</comment>
<dbReference type="RefSeq" id="WP_071869230.1">
    <property type="nucleotide sequence ID" value="NZ_BJUG01000015.1"/>
</dbReference>
<dbReference type="InterPro" id="IPR034079">
    <property type="entry name" value="R3H_KhpB"/>
</dbReference>
<evidence type="ECO:0000256" key="4">
    <source>
        <dbReference type="ARBA" id="ARBA00023186"/>
    </source>
</evidence>
<evidence type="ECO:0000256" key="5">
    <source>
        <dbReference type="ARBA" id="ARBA00023316"/>
    </source>
</evidence>
<dbReference type="PANTHER" id="PTHR35800">
    <property type="entry name" value="PROTEIN JAG"/>
    <property type="match status" value="1"/>
</dbReference>
<dbReference type="InterPro" id="IPR039247">
    <property type="entry name" value="KhpB"/>
</dbReference>
<comment type="subunit">
    <text evidence="6">Forms a complex with KhpA.</text>
</comment>
<keyword evidence="5 6" id="KW-0961">Cell wall biogenesis/degradation</keyword>
<dbReference type="Pfam" id="PF01424">
    <property type="entry name" value="R3H"/>
    <property type="match status" value="1"/>
</dbReference>
<keyword evidence="3 6" id="KW-0133">Cell shape</keyword>
<dbReference type="CDD" id="cd02644">
    <property type="entry name" value="R3H_jag"/>
    <property type="match status" value="1"/>
</dbReference>
<comment type="function">
    <text evidence="6">A probable RNA chaperone. Forms a complex with KhpA which binds to cellular RNA and controls its expression. Plays a role in peptidoglycan (PG) homeostasis and cell length regulation.</text>
</comment>
<protein>
    <recommendedName>
        <fullName evidence="6">RNA-binding protein KhpB</fullName>
    </recommendedName>
    <alternativeName>
        <fullName evidence="6">RNA-binding protein EloR</fullName>
    </alternativeName>
</protein>
<dbReference type="EMBL" id="BJUG01000015">
    <property type="protein sequence ID" value="GEK38041.1"/>
    <property type="molecule type" value="Genomic_DNA"/>
</dbReference>
<evidence type="ECO:0000259" key="7">
    <source>
        <dbReference type="PROSITE" id="PS51061"/>
    </source>
</evidence>
<dbReference type="InterPro" id="IPR001374">
    <property type="entry name" value="R3H_dom"/>
</dbReference>
<keyword evidence="2 6" id="KW-0694">RNA-binding</keyword>
<dbReference type="InterPro" id="IPR032782">
    <property type="entry name" value="KhpB_N"/>
</dbReference>
<proteinExistence type="inferred from homology"/>
<dbReference type="Gene3D" id="3.30.30.80">
    <property type="entry name" value="probable RNA-binding protein from clostridium symbiosum atcc 14940"/>
    <property type="match status" value="1"/>
</dbReference>
<dbReference type="Pfam" id="PF14804">
    <property type="entry name" value="Jag_N"/>
    <property type="match status" value="1"/>
</dbReference>
<dbReference type="GO" id="GO:0071555">
    <property type="term" value="P:cell wall organization"/>
    <property type="evidence" value="ECO:0007669"/>
    <property type="project" value="UniProtKB-KW"/>
</dbReference>